<dbReference type="GO" id="GO:0005886">
    <property type="term" value="C:plasma membrane"/>
    <property type="evidence" value="ECO:0007669"/>
    <property type="project" value="UniProtKB-SubCell"/>
</dbReference>
<name>A0A2A8CZU6_9BACT</name>
<evidence type="ECO:0000256" key="2">
    <source>
        <dbReference type="ARBA" id="ARBA00006679"/>
    </source>
</evidence>
<comment type="similarity">
    <text evidence="2">Belongs to the DoxX family.</text>
</comment>
<dbReference type="Proteomes" id="UP000220102">
    <property type="component" value="Unassembled WGS sequence"/>
</dbReference>
<comment type="caution">
    <text evidence="8">The sequence shown here is derived from an EMBL/GenBank/DDBJ whole genome shotgun (WGS) entry which is preliminary data.</text>
</comment>
<gene>
    <name evidence="8" type="ORF">CRI94_08355</name>
</gene>
<dbReference type="InterPro" id="IPR032808">
    <property type="entry name" value="DoxX"/>
</dbReference>
<accession>A0A2A8CZU6</accession>
<dbReference type="PANTHER" id="PTHR33452">
    <property type="entry name" value="OXIDOREDUCTASE CATD-RELATED"/>
    <property type="match status" value="1"/>
</dbReference>
<evidence type="ECO:0000256" key="7">
    <source>
        <dbReference type="SAM" id="Phobius"/>
    </source>
</evidence>
<dbReference type="InterPro" id="IPR051907">
    <property type="entry name" value="DoxX-like_oxidoreductase"/>
</dbReference>
<dbReference type="AlphaFoldDB" id="A0A2A8CZU6"/>
<protein>
    <submittedName>
        <fullName evidence="8">DoxX family protein</fullName>
    </submittedName>
</protein>
<dbReference type="OrthoDB" id="1494630at2"/>
<evidence type="ECO:0000256" key="3">
    <source>
        <dbReference type="ARBA" id="ARBA00022475"/>
    </source>
</evidence>
<evidence type="ECO:0000256" key="5">
    <source>
        <dbReference type="ARBA" id="ARBA00022989"/>
    </source>
</evidence>
<sequence>MNAYFPTIGRILLGLIFVASGFNKVMQFEGTQQYMEANGLPATAILLVGAIIFELGGGLMVILGFKARTGSLALVLFLIPTTLVFHTNFAEQTQVIQFMKNLAIMGGLLYVAAHGAGPAAIENDSVSSDVAPS</sequence>
<dbReference type="EMBL" id="PDEQ01000003">
    <property type="protein sequence ID" value="PEN14107.1"/>
    <property type="molecule type" value="Genomic_DNA"/>
</dbReference>
<comment type="subcellular location">
    <subcellularLocation>
        <location evidence="1">Cell membrane</location>
        <topology evidence="1">Multi-pass membrane protein</topology>
    </subcellularLocation>
</comment>
<keyword evidence="5 7" id="KW-1133">Transmembrane helix</keyword>
<dbReference type="Pfam" id="PF07681">
    <property type="entry name" value="DoxX"/>
    <property type="match status" value="1"/>
</dbReference>
<feature type="transmembrane region" description="Helical" evidence="7">
    <location>
        <begin position="43"/>
        <end position="65"/>
    </location>
</feature>
<evidence type="ECO:0000256" key="1">
    <source>
        <dbReference type="ARBA" id="ARBA00004651"/>
    </source>
</evidence>
<evidence type="ECO:0000256" key="6">
    <source>
        <dbReference type="ARBA" id="ARBA00023136"/>
    </source>
</evidence>
<keyword evidence="9" id="KW-1185">Reference proteome</keyword>
<reference evidence="8 9" key="1">
    <citation type="submission" date="2017-10" db="EMBL/GenBank/DDBJ databases">
        <title>Draft genome of Longibacter Salinarum.</title>
        <authorList>
            <person name="Goh K.M."/>
            <person name="Shamsir M.S."/>
            <person name="Lim S.W."/>
        </authorList>
    </citation>
    <scope>NUCLEOTIDE SEQUENCE [LARGE SCALE GENOMIC DNA]</scope>
    <source>
        <strain evidence="8 9">KCTC 52045</strain>
    </source>
</reference>
<proteinExistence type="inferred from homology"/>
<feature type="transmembrane region" description="Helical" evidence="7">
    <location>
        <begin position="72"/>
        <end position="90"/>
    </location>
</feature>
<dbReference type="PANTHER" id="PTHR33452:SF1">
    <property type="entry name" value="INNER MEMBRANE PROTEIN YPHA-RELATED"/>
    <property type="match status" value="1"/>
</dbReference>
<evidence type="ECO:0000313" key="9">
    <source>
        <dbReference type="Proteomes" id="UP000220102"/>
    </source>
</evidence>
<evidence type="ECO:0000256" key="4">
    <source>
        <dbReference type="ARBA" id="ARBA00022692"/>
    </source>
</evidence>
<evidence type="ECO:0000313" key="8">
    <source>
        <dbReference type="EMBL" id="PEN14107.1"/>
    </source>
</evidence>
<organism evidence="8 9">
    <name type="scientific">Longibacter salinarum</name>
    <dbReference type="NCBI Taxonomy" id="1850348"/>
    <lineage>
        <taxon>Bacteria</taxon>
        <taxon>Pseudomonadati</taxon>
        <taxon>Rhodothermota</taxon>
        <taxon>Rhodothermia</taxon>
        <taxon>Rhodothermales</taxon>
        <taxon>Salisaetaceae</taxon>
        <taxon>Longibacter</taxon>
    </lineage>
</organism>
<keyword evidence="6 7" id="KW-0472">Membrane</keyword>
<keyword evidence="4 7" id="KW-0812">Transmembrane</keyword>
<keyword evidence="3" id="KW-1003">Cell membrane</keyword>